<feature type="domain" description="THAP-type" evidence="8">
    <location>
        <begin position="31"/>
        <end position="113"/>
    </location>
</feature>
<evidence type="ECO:0000259" key="8">
    <source>
        <dbReference type="PROSITE" id="PS50950"/>
    </source>
</evidence>
<keyword evidence="10" id="KW-1185">Reference proteome</keyword>
<keyword evidence="1" id="KW-0479">Metal-binding</keyword>
<reference evidence="9" key="2">
    <citation type="submission" date="2021-09" db="EMBL/GenBank/DDBJ databases">
        <authorList>
            <person name="Jia N."/>
            <person name="Wang J."/>
            <person name="Shi W."/>
            <person name="Du L."/>
            <person name="Sun Y."/>
            <person name="Zhan W."/>
            <person name="Jiang J."/>
            <person name="Wang Q."/>
            <person name="Zhang B."/>
            <person name="Ji P."/>
            <person name="Sakyi L.B."/>
            <person name="Cui X."/>
            <person name="Yuan T."/>
            <person name="Jiang B."/>
            <person name="Yang W."/>
            <person name="Lam T.T.-Y."/>
            <person name="Chang Q."/>
            <person name="Ding S."/>
            <person name="Wang X."/>
            <person name="Zhu J."/>
            <person name="Ruan X."/>
            <person name="Zhao L."/>
            <person name="Wei J."/>
            <person name="Que T."/>
            <person name="Du C."/>
            <person name="Cheng J."/>
            <person name="Dai P."/>
            <person name="Han X."/>
            <person name="Huang E."/>
            <person name="Gao Y."/>
            <person name="Liu J."/>
            <person name="Shao H."/>
            <person name="Ye R."/>
            <person name="Li L."/>
            <person name="Wei W."/>
            <person name="Wang X."/>
            <person name="Wang C."/>
            <person name="Huo Q."/>
            <person name="Li W."/>
            <person name="Guo W."/>
            <person name="Chen H."/>
            <person name="Chen S."/>
            <person name="Zhou L."/>
            <person name="Zhou L."/>
            <person name="Ni X."/>
            <person name="Tian J."/>
            <person name="Zhou Y."/>
            <person name="Sheng Y."/>
            <person name="Liu T."/>
            <person name="Pan Y."/>
            <person name="Xia L."/>
            <person name="Li J."/>
            <person name="Zhao F."/>
            <person name="Cao W."/>
        </authorList>
    </citation>
    <scope>NUCLEOTIDE SEQUENCE</scope>
    <source>
        <strain evidence="9">Rmic-2018</strain>
        <tissue evidence="9">Larvae</tissue>
    </source>
</reference>
<proteinExistence type="predicted"/>
<keyword evidence="6" id="KW-0175">Coiled coil</keyword>
<reference evidence="9" key="1">
    <citation type="journal article" date="2020" name="Cell">
        <title>Large-Scale Comparative Analyses of Tick Genomes Elucidate Their Genetic Diversity and Vector Capacities.</title>
        <authorList>
            <consortium name="Tick Genome and Microbiome Consortium (TIGMIC)"/>
            <person name="Jia N."/>
            <person name="Wang J."/>
            <person name="Shi W."/>
            <person name="Du L."/>
            <person name="Sun Y."/>
            <person name="Zhan W."/>
            <person name="Jiang J.F."/>
            <person name="Wang Q."/>
            <person name="Zhang B."/>
            <person name="Ji P."/>
            <person name="Bell-Sakyi L."/>
            <person name="Cui X.M."/>
            <person name="Yuan T.T."/>
            <person name="Jiang B.G."/>
            <person name="Yang W.F."/>
            <person name="Lam T.T."/>
            <person name="Chang Q.C."/>
            <person name="Ding S.J."/>
            <person name="Wang X.J."/>
            <person name="Zhu J.G."/>
            <person name="Ruan X.D."/>
            <person name="Zhao L."/>
            <person name="Wei J.T."/>
            <person name="Ye R.Z."/>
            <person name="Que T.C."/>
            <person name="Du C.H."/>
            <person name="Zhou Y.H."/>
            <person name="Cheng J.X."/>
            <person name="Dai P.F."/>
            <person name="Guo W.B."/>
            <person name="Han X.H."/>
            <person name="Huang E.J."/>
            <person name="Li L.F."/>
            <person name="Wei W."/>
            <person name="Gao Y.C."/>
            <person name="Liu J.Z."/>
            <person name="Shao H.Z."/>
            <person name="Wang X."/>
            <person name="Wang C.C."/>
            <person name="Yang T.C."/>
            <person name="Huo Q.B."/>
            <person name="Li W."/>
            <person name="Chen H.Y."/>
            <person name="Chen S.E."/>
            <person name="Zhou L.G."/>
            <person name="Ni X.B."/>
            <person name="Tian J.H."/>
            <person name="Sheng Y."/>
            <person name="Liu T."/>
            <person name="Pan Y.S."/>
            <person name="Xia L.Y."/>
            <person name="Li J."/>
            <person name="Zhao F."/>
            <person name="Cao W.C."/>
        </authorList>
    </citation>
    <scope>NUCLEOTIDE SEQUENCE</scope>
    <source>
        <strain evidence="9">Rmic-2018</strain>
    </source>
</reference>
<evidence type="ECO:0000256" key="6">
    <source>
        <dbReference type="SAM" id="Coils"/>
    </source>
</evidence>
<evidence type="ECO:0000256" key="1">
    <source>
        <dbReference type="ARBA" id="ARBA00022723"/>
    </source>
</evidence>
<evidence type="ECO:0000313" key="9">
    <source>
        <dbReference type="EMBL" id="KAH8035906.1"/>
    </source>
</evidence>
<dbReference type="AlphaFoldDB" id="A0A9J6END1"/>
<evidence type="ECO:0000256" key="3">
    <source>
        <dbReference type="ARBA" id="ARBA00022833"/>
    </source>
</evidence>
<keyword evidence="2 5" id="KW-0863">Zinc-finger</keyword>
<keyword evidence="3" id="KW-0862">Zinc</keyword>
<dbReference type="Pfam" id="PF05485">
    <property type="entry name" value="THAP"/>
    <property type="match status" value="1"/>
</dbReference>
<dbReference type="Proteomes" id="UP000821866">
    <property type="component" value="Chromosome 11"/>
</dbReference>
<sequence length="891" mass="99399">MELVKQLLGIEATGFGSAPPPRESAHKPKVMETRRNYKLCYASRKIEHKTSVFCETCGVYLCFIATRDCFGPGKQPWLPNDRSKVCSLHFRPEDYRESTKYRRLKPDAAPTLFPDFPTYLQPAPSQPRRPAKRKRVSLDCPKQATKHRQEQFFHDIPSDDGILADTADDTAGITAHAEDSVNAPQTLTPEPDPQPPSQTPPHDLVQRTCSFSFLPSTSEPALKETPRPVSVRPKPTKSTQTRMSLSRMALLLKQVTRLTGKCRLLARKKNDLQEEVSGLKREARKVNLAMEKANLVLLQARCGSLVMDEMSIKEATIYHKQSDAVHGLVNLGGAEADYGLENELATHLLCFVFVGLSTHYRLPVGYYFTKALTGQQLEHLALNVMQSVEDAGFRVVRLVGDNHKSNTKFFSSLSGGQIQPVVEHPLDAGRPLFLSFDYCHIIKNIRSQFLDAKKIFRNQGKLILPDFLRLLHKTQESQGAFKLVRCLTEKHPSPSNFEKMNVRRAVDIFSVQVTSVLRFLQQHGHRLGANGFQNCLPTLEFMEVVQKWFALHNIKSTTLHWTSRDALRMPFYSADDERLLWLETECLQYFAQRKESTLHKKEFLYEETYEALRVTTLSTVLCTRHLLQLGFYFVLTGKFSSDDVESLFSAIRQLNGSNDLTDAYAALSALQKILTTGIIHSSESGNVGGVVAPLGEVPALPVEPVKQAATGTDIRKLLLPHLATLERYPCPPQQSLRSSALALIAGFLVRAIQDNIECEGCLVKLQAPCSSSPTTALIAGIDRGGLSYPTLPFVGFVHHLEQAASRVASVLVKGPQPLKKFSAVVLPSLLKSPLFDCAEDKSVPHKTKLVSVILQKFMRPFLSNTANGLTVSNAKKKALKTKPTSRKVLKV</sequence>
<dbReference type="InterPro" id="IPR006612">
    <property type="entry name" value="THAP_Znf"/>
</dbReference>
<evidence type="ECO:0000256" key="2">
    <source>
        <dbReference type="ARBA" id="ARBA00022771"/>
    </source>
</evidence>
<evidence type="ECO:0000256" key="7">
    <source>
        <dbReference type="SAM" id="MobiDB-lite"/>
    </source>
</evidence>
<dbReference type="EMBL" id="JABSTU010000003">
    <property type="protein sequence ID" value="KAH8035906.1"/>
    <property type="molecule type" value="Genomic_DNA"/>
</dbReference>
<feature type="coiled-coil region" evidence="6">
    <location>
        <begin position="255"/>
        <end position="289"/>
    </location>
</feature>
<comment type="caution">
    <text evidence="9">The sequence shown here is derived from an EMBL/GenBank/DDBJ whole genome shotgun (WGS) entry which is preliminary data.</text>
</comment>
<feature type="compositionally biased region" description="Basic and acidic residues" evidence="7">
    <location>
        <begin position="147"/>
        <end position="157"/>
    </location>
</feature>
<dbReference type="InterPro" id="IPR048366">
    <property type="entry name" value="TNP-like_GBD"/>
</dbReference>
<dbReference type="Pfam" id="PF21788">
    <property type="entry name" value="TNP-like_GBD"/>
    <property type="match status" value="1"/>
</dbReference>
<dbReference type="PANTHER" id="PTHR48257">
    <property type="match status" value="1"/>
</dbReference>
<dbReference type="PANTHER" id="PTHR48257:SF1">
    <property type="match status" value="1"/>
</dbReference>
<dbReference type="GO" id="GO:0008270">
    <property type="term" value="F:zinc ion binding"/>
    <property type="evidence" value="ECO:0007669"/>
    <property type="project" value="UniProtKB-KW"/>
</dbReference>
<feature type="region of interest" description="Disordered" evidence="7">
    <location>
        <begin position="180"/>
        <end position="204"/>
    </location>
</feature>
<evidence type="ECO:0000256" key="4">
    <source>
        <dbReference type="ARBA" id="ARBA00023125"/>
    </source>
</evidence>
<dbReference type="GO" id="GO:0003677">
    <property type="term" value="F:DNA binding"/>
    <property type="evidence" value="ECO:0007669"/>
    <property type="project" value="UniProtKB-UniRule"/>
</dbReference>
<feature type="region of interest" description="Disordered" evidence="7">
    <location>
        <begin position="216"/>
        <end position="241"/>
    </location>
</feature>
<dbReference type="Pfam" id="PF21787">
    <property type="entry name" value="TNP-like_RNaseH_N"/>
    <property type="match status" value="1"/>
</dbReference>
<evidence type="ECO:0000313" key="10">
    <source>
        <dbReference type="Proteomes" id="UP000821866"/>
    </source>
</evidence>
<feature type="compositionally biased region" description="Pro residues" evidence="7">
    <location>
        <begin position="190"/>
        <end position="199"/>
    </location>
</feature>
<name>A0A9J6END1_RHIMP</name>
<protein>
    <recommendedName>
        <fullName evidence="8">THAP-type domain-containing protein</fullName>
    </recommendedName>
</protein>
<evidence type="ECO:0000256" key="5">
    <source>
        <dbReference type="PROSITE-ProRule" id="PRU00309"/>
    </source>
</evidence>
<gene>
    <name evidence="9" type="ORF">HPB51_011004</name>
</gene>
<dbReference type="InterPro" id="IPR048365">
    <property type="entry name" value="TNP-like_RNaseH_N"/>
</dbReference>
<dbReference type="PROSITE" id="PS50950">
    <property type="entry name" value="ZF_THAP"/>
    <property type="match status" value="1"/>
</dbReference>
<feature type="region of interest" description="Disordered" evidence="7">
    <location>
        <begin position="108"/>
        <end position="165"/>
    </location>
</feature>
<accession>A0A9J6END1</accession>
<dbReference type="SUPFAM" id="SSF57716">
    <property type="entry name" value="Glucocorticoid receptor-like (DNA-binding domain)"/>
    <property type="match status" value="1"/>
</dbReference>
<keyword evidence="4 5" id="KW-0238">DNA-binding</keyword>
<organism evidence="9 10">
    <name type="scientific">Rhipicephalus microplus</name>
    <name type="common">Cattle tick</name>
    <name type="synonym">Boophilus microplus</name>
    <dbReference type="NCBI Taxonomy" id="6941"/>
    <lineage>
        <taxon>Eukaryota</taxon>
        <taxon>Metazoa</taxon>
        <taxon>Ecdysozoa</taxon>
        <taxon>Arthropoda</taxon>
        <taxon>Chelicerata</taxon>
        <taxon>Arachnida</taxon>
        <taxon>Acari</taxon>
        <taxon>Parasitiformes</taxon>
        <taxon>Ixodida</taxon>
        <taxon>Ixodoidea</taxon>
        <taxon>Ixodidae</taxon>
        <taxon>Rhipicephalinae</taxon>
        <taxon>Rhipicephalus</taxon>
        <taxon>Boophilus</taxon>
    </lineage>
</organism>
<dbReference type="VEuPathDB" id="VectorBase:LOC119181255"/>